<name>A0A840NCM5_9PSEU</name>
<dbReference type="Pfam" id="PF04328">
    <property type="entry name" value="Sel_put"/>
    <property type="match status" value="1"/>
</dbReference>
<dbReference type="InterPro" id="IPR007423">
    <property type="entry name" value="Sel_put"/>
</dbReference>
<dbReference type="EMBL" id="JACHIV010000001">
    <property type="protein sequence ID" value="MBB5067968.1"/>
    <property type="molecule type" value="Genomic_DNA"/>
</dbReference>
<gene>
    <name evidence="1" type="ORF">BJ969_001056</name>
</gene>
<evidence type="ECO:0000313" key="1">
    <source>
        <dbReference type="EMBL" id="MBB5067968.1"/>
    </source>
</evidence>
<dbReference type="AlphaFoldDB" id="A0A840NCM5"/>
<dbReference type="Proteomes" id="UP000580474">
    <property type="component" value="Unassembled WGS sequence"/>
</dbReference>
<keyword evidence="2" id="KW-1185">Reference proteome</keyword>
<comment type="caution">
    <text evidence="1">The sequence shown here is derived from an EMBL/GenBank/DDBJ whole genome shotgun (WGS) entry which is preliminary data.</text>
</comment>
<proteinExistence type="predicted"/>
<evidence type="ECO:0000313" key="2">
    <source>
        <dbReference type="Proteomes" id="UP000580474"/>
    </source>
</evidence>
<sequence>MSSRTPSSRAVLSRLGRSAREAWQIARGIVGETAYERYLEHHRHHHASSTPLGEREFWRRHVDRGDTHPGSRCC</sequence>
<organism evidence="1 2">
    <name type="scientific">Saccharopolyspora gloriosae</name>
    <dbReference type="NCBI Taxonomy" id="455344"/>
    <lineage>
        <taxon>Bacteria</taxon>
        <taxon>Bacillati</taxon>
        <taxon>Actinomycetota</taxon>
        <taxon>Actinomycetes</taxon>
        <taxon>Pseudonocardiales</taxon>
        <taxon>Pseudonocardiaceae</taxon>
        <taxon>Saccharopolyspora</taxon>
    </lineage>
</organism>
<accession>A0A840NCM5</accession>
<reference evidence="1 2" key="1">
    <citation type="submission" date="2020-08" db="EMBL/GenBank/DDBJ databases">
        <title>Sequencing the genomes of 1000 actinobacteria strains.</title>
        <authorList>
            <person name="Klenk H.-P."/>
        </authorList>
    </citation>
    <scope>NUCLEOTIDE SEQUENCE [LARGE SCALE GENOMIC DNA]</scope>
    <source>
        <strain evidence="1 2">DSM 45582</strain>
    </source>
</reference>
<protein>
    <submittedName>
        <fullName evidence="1">Uncharacterized short protein YbdD (DUF466 family)</fullName>
    </submittedName>
</protein>
<dbReference type="RefSeq" id="WP_343071239.1">
    <property type="nucleotide sequence ID" value="NZ_JACHIV010000001.1"/>
</dbReference>